<dbReference type="OrthoDB" id="5439561at2"/>
<dbReference type="STRING" id="1185766.SAMN05216224_10369"/>
<feature type="compositionally biased region" description="Gly residues" evidence="1">
    <location>
        <begin position="345"/>
        <end position="354"/>
    </location>
</feature>
<feature type="region of interest" description="Disordered" evidence="1">
    <location>
        <begin position="123"/>
        <end position="147"/>
    </location>
</feature>
<dbReference type="GO" id="GO:0005886">
    <property type="term" value="C:plasma membrane"/>
    <property type="evidence" value="ECO:0007669"/>
    <property type="project" value="TreeGrafter"/>
</dbReference>
<dbReference type="Proteomes" id="UP000027725">
    <property type="component" value="Unassembled WGS sequence"/>
</dbReference>
<dbReference type="InterPro" id="IPR052894">
    <property type="entry name" value="AsmA-related"/>
</dbReference>
<gene>
    <name evidence="3" type="ORF">DL1_11135</name>
</gene>
<proteinExistence type="predicted"/>
<dbReference type="GO" id="GO:0090313">
    <property type="term" value="P:regulation of protein targeting to membrane"/>
    <property type="evidence" value="ECO:0007669"/>
    <property type="project" value="TreeGrafter"/>
</dbReference>
<feature type="region of interest" description="Disordered" evidence="1">
    <location>
        <begin position="339"/>
        <end position="360"/>
    </location>
</feature>
<reference evidence="3 4" key="1">
    <citation type="submission" date="2014-03" db="EMBL/GenBank/DDBJ databases">
        <title>The draft genome sequence of Thioclava dalianensis DLFJ1-1.</title>
        <authorList>
            <person name="Lai Q."/>
            <person name="Shao Z."/>
        </authorList>
    </citation>
    <scope>NUCLEOTIDE SEQUENCE [LARGE SCALE GENOMIC DNA]</scope>
    <source>
        <strain evidence="3 4">DLFJ1-1</strain>
    </source>
</reference>
<feature type="compositionally biased region" description="Polar residues" evidence="1">
    <location>
        <begin position="123"/>
        <end position="140"/>
    </location>
</feature>
<keyword evidence="4" id="KW-1185">Reference proteome</keyword>
<evidence type="ECO:0000256" key="1">
    <source>
        <dbReference type="SAM" id="MobiDB-lite"/>
    </source>
</evidence>
<comment type="caution">
    <text evidence="3">The sequence shown here is derived from an EMBL/GenBank/DDBJ whole genome shotgun (WGS) entry which is preliminary data.</text>
</comment>
<dbReference type="eggNOG" id="COG2982">
    <property type="taxonomic scope" value="Bacteria"/>
</dbReference>
<name>A0A074THR4_9RHOB</name>
<dbReference type="AlphaFoldDB" id="A0A074THR4"/>
<dbReference type="PANTHER" id="PTHR30441:SF4">
    <property type="entry name" value="PROTEIN ASMA"/>
    <property type="match status" value="1"/>
</dbReference>
<feature type="domain" description="AsmA" evidence="2">
    <location>
        <begin position="8"/>
        <end position="206"/>
    </location>
</feature>
<organism evidence="3 4">
    <name type="scientific">Thioclava dalianensis</name>
    <dbReference type="NCBI Taxonomy" id="1185766"/>
    <lineage>
        <taxon>Bacteria</taxon>
        <taxon>Pseudomonadati</taxon>
        <taxon>Pseudomonadota</taxon>
        <taxon>Alphaproteobacteria</taxon>
        <taxon>Rhodobacterales</taxon>
        <taxon>Paracoccaceae</taxon>
        <taxon>Thioclava</taxon>
    </lineage>
</organism>
<feature type="domain" description="AsmA" evidence="2">
    <location>
        <begin position="357"/>
        <end position="534"/>
    </location>
</feature>
<sequence>MRWLFRALALIVLIALCLGGALVMLPTTKIAQIAEARFEAATGRKLTITGSVHASFWPQLGVRTGPVEIANADWSKDGPMLSAKGLQIGIDPGALIGGAIRVSKVTILSPNILLERRKDGTGNWQFTPKASTSSTKQAQPSAGGGVSAFSLDKGEIRDGSVTWIDRASGQHLALTGIDASLALPDFTGPANVSLTGKLNGKAVKAKGTLGAFASFLAGDAVPTDLALTLDTSSIDFKGSFGTSPLAAKGALSADLKEPAALAAMFGQPAPDLPKGLGRDTIAAKGDVTLGANGTLQMRGGQLTLDDNAMRIAGDLSFATGRPRIDAQIDAGALDLSALGRSEPRGSGGASGSGPSGWSTAPIDASGLRALDGKIALTANSIDLGATKLGPTKAQVSLDNGRAVVDLRQVSAYGGDVTGQVVANARSGFSASADLAAKGISMQPLLSDLADFKRLDAKADLKVNLLASGNSEAALMRSLSGSGNLAFGKGALEGLDLVGMLRTLDLNYVGKGAKTIFDKITASFNIANGVLSNDDLTFNAPLLSAAGKGRVDIGAQSLDYTVTPTALGNSSGTGGVTVPLTIKGPWAKLKYGVDVKAISGDKVDAAKKTLKQKADAEIAKKLGISPQDGQSTEDAAKQKLKEEAAKGLLKLFK</sequence>
<dbReference type="RefSeq" id="WP_038062804.1">
    <property type="nucleotide sequence ID" value="NZ_FOVB01000003.1"/>
</dbReference>
<evidence type="ECO:0000313" key="3">
    <source>
        <dbReference type="EMBL" id="KEP71189.1"/>
    </source>
</evidence>
<dbReference type="PANTHER" id="PTHR30441">
    <property type="entry name" value="DUF748 DOMAIN-CONTAINING PROTEIN"/>
    <property type="match status" value="1"/>
</dbReference>
<evidence type="ECO:0000313" key="4">
    <source>
        <dbReference type="Proteomes" id="UP000027725"/>
    </source>
</evidence>
<dbReference type="InterPro" id="IPR007844">
    <property type="entry name" value="AsmA"/>
</dbReference>
<dbReference type="EMBL" id="JHEH01000003">
    <property type="protein sequence ID" value="KEP71189.1"/>
    <property type="molecule type" value="Genomic_DNA"/>
</dbReference>
<protein>
    <submittedName>
        <fullName evidence="3">Cell envelope biogenesis protein AsmA</fullName>
    </submittedName>
</protein>
<dbReference type="Pfam" id="PF05170">
    <property type="entry name" value="AsmA"/>
    <property type="match status" value="2"/>
</dbReference>
<accession>A0A074THR4</accession>
<evidence type="ECO:0000259" key="2">
    <source>
        <dbReference type="Pfam" id="PF05170"/>
    </source>
</evidence>